<evidence type="ECO:0000313" key="2">
    <source>
        <dbReference type="Proteomes" id="UP000829447"/>
    </source>
</evidence>
<evidence type="ECO:0000313" key="1">
    <source>
        <dbReference type="EMBL" id="MCI4375411.1"/>
    </source>
</evidence>
<dbReference type="EMBL" id="CM040455">
    <property type="protein sequence ID" value="MCI4375411.1"/>
    <property type="molecule type" value="Genomic_DNA"/>
</dbReference>
<comment type="caution">
    <text evidence="1">The sequence shown here is derived from an EMBL/GenBank/DDBJ whole genome shotgun (WGS) entry which is preliminary data.</text>
</comment>
<name>A0ACC5W9K3_PANGG</name>
<sequence>FFTVLLPYVLELSACVFNKAAVYLHLHPLLPRDTHLGQIFLQHVMPPWLVYWPNDVSKKKRGMPQENRNSHYMSYHKTEYTTSPTTSCSPCPRERAPHTIRKPPHISQTNDMSCNSQKKLHLTGPLFSLLWFALGLCHGASYIHQL</sequence>
<organism evidence="1 2">
    <name type="scientific">Pangasianodon gigas</name>
    <name type="common">Mekong giant catfish</name>
    <name type="synonym">Pangasius gigas</name>
    <dbReference type="NCBI Taxonomy" id="30993"/>
    <lineage>
        <taxon>Eukaryota</taxon>
        <taxon>Metazoa</taxon>
        <taxon>Chordata</taxon>
        <taxon>Craniata</taxon>
        <taxon>Vertebrata</taxon>
        <taxon>Euteleostomi</taxon>
        <taxon>Actinopterygii</taxon>
        <taxon>Neopterygii</taxon>
        <taxon>Teleostei</taxon>
        <taxon>Ostariophysi</taxon>
        <taxon>Siluriformes</taxon>
        <taxon>Pangasiidae</taxon>
        <taxon>Pangasianodon</taxon>
    </lineage>
</organism>
<proteinExistence type="predicted"/>
<gene>
    <name evidence="1" type="ORF">PGIGA_G00109190</name>
</gene>
<dbReference type="Proteomes" id="UP000829447">
    <property type="component" value="Linkage Group LG2"/>
</dbReference>
<accession>A0ACC5W9K3</accession>
<feature type="non-terminal residue" evidence="1">
    <location>
        <position position="1"/>
    </location>
</feature>
<keyword evidence="2" id="KW-1185">Reference proteome</keyword>
<reference evidence="1 2" key="1">
    <citation type="journal article" date="2022" name="bioRxiv">
        <title>An ancient truncated duplication of the anti-Mullerian hormone receptor type 2 gene is a potential conserved master sex determinant in the Pangasiidae catfish family.</title>
        <authorList>
            <person name="Wen M."/>
            <person name="Pan Q."/>
            <person name="Jouanno E."/>
            <person name="Montfort J."/>
            <person name="Zahm M."/>
            <person name="Cabau C."/>
            <person name="Klopp C."/>
            <person name="Iampietro C."/>
            <person name="Roques C."/>
            <person name="Bouchez O."/>
            <person name="Castinel A."/>
            <person name="Donnadieu C."/>
            <person name="Parrinello H."/>
            <person name="Poncet C."/>
            <person name="Belmonte E."/>
            <person name="Gautier V."/>
            <person name="Avarre J.-C."/>
            <person name="Dugue R."/>
            <person name="Gustiano R."/>
            <person name="Ha T.T.T."/>
            <person name="Campet M."/>
            <person name="Sriphairoj K."/>
            <person name="Ribolli J."/>
            <person name="de Almeida F.L."/>
            <person name="Desvignes T."/>
            <person name="Postlethwait J.H."/>
            <person name="Bucao C.F."/>
            <person name="Robinson-Rechavi M."/>
            <person name="Bobe J."/>
            <person name="Herpin A."/>
            <person name="Guiguen Y."/>
        </authorList>
    </citation>
    <scope>NUCLEOTIDE SEQUENCE [LARGE SCALE GENOMIC DNA]</scope>
    <source>
        <strain evidence="1">YG-Dec2019</strain>
    </source>
</reference>
<protein>
    <submittedName>
        <fullName evidence="1">Uncharacterized protein</fullName>
    </submittedName>
</protein>